<keyword evidence="1" id="KW-1133">Transmembrane helix</keyword>
<feature type="non-terminal residue" evidence="2">
    <location>
        <position position="60"/>
    </location>
</feature>
<dbReference type="Proteomes" id="UP000008553">
    <property type="component" value="Unassembled WGS sequence"/>
</dbReference>
<organism evidence="2 3">
    <name type="scientific">Plasmodium yoelii yoelii</name>
    <dbReference type="NCBI Taxonomy" id="73239"/>
    <lineage>
        <taxon>Eukaryota</taxon>
        <taxon>Sar</taxon>
        <taxon>Alveolata</taxon>
        <taxon>Apicomplexa</taxon>
        <taxon>Aconoidasida</taxon>
        <taxon>Haemosporida</taxon>
        <taxon>Plasmodiidae</taxon>
        <taxon>Plasmodium</taxon>
        <taxon>Plasmodium (Vinckeia)</taxon>
    </lineage>
</organism>
<feature type="transmembrane region" description="Helical" evidence="1">
    <location>
        <begin position="12"/>
        <end position="31"/>
    </location>
</feature>
<sequence>MYNTCFLFDETFYLVKLIICIIYLNLNYILITEQYNNFIYQSIIIIRFIWNNCLHYNIPS</sequence>
<keyword evidence="1" id="KW-0472">Membrane</keyword>
<comment type="caution">
    <text evidence="2">The sequence shown here is derived from an EMBL/GenBank/DDBJ whole genome shotgun (WGS) entry which is preliminary data.</text>
</comment>
<gene>
    <name evidence="2" type="ORF">PY04788</name>
</gene>
<dbReference type="PaxDb" id="73239-Q7RFB9"/>
<evidence type="ECO:0000313" key="3">
    <source>
        <dbReference type="Proteomes" id="UP000008553"/>
    </source>
</evidence>
<keyword evidence="1" id="KW-0812">Transmembrane</keyword>
<protein>
    <submittedName>
        <fullName evidence="2">Uncharacterized protein</fullName>
    </submittedName>
</protein>
<reference evidence="2 3" key="1">
    <citation type="journal article" date="2002" name="Nature">
        <title>Genome sequence and comparative analysis of the model rodent malaria parasite Plasmodium yoelii yoelii.</title>
        <authorList>
            <person name="Carlton J.M."/>
            <person name="Angiuoli S.V."/>
            <person name="Suh B.B."/>
            <person name="Kooij T.W."/>
            <person name="Pertea M."/>
            <person name="Silva J.C."/>
            <person name="Ermolaeva M.D."/>
            <person name="Allen J.E."/>
            <person name="Selengut J.D."/>
            <person name="Koo H.L."/>
            <person name="Peterson J.D."/>
            <person name="Pop M."/>
            <person name="Kosack D.S."/>
            <person name="Shumway M.F."/>
            <person name="Bidwell S.L."/>
            <person name="Shallom S.J."/>
            <person name="van Aken S.E."/>
            <person name="Riedmuller S.B."/>
            <person name="Feldblyum T.V."/>
            <person name="Cho J.K."/>
            <person name="Quackenbush J."/>
            <person name="Sedegah M."/>
            <person name="Shoaibi A."/>
            <person name="Cummings L.M."/>
            <person name="Florens L."/>
            <person name="Yates J.R."/>
            <person name="Raine J.D."/>
            <person name="Sinden R.E."/>
            <person name="Harris M.A."/>
            <person name="Cunningham D.A."/>
            <person name="Preiser P.R."/>
            <person name="Bergman L.W."/>
            <person name="Vaidya A.B."/>
            <person name="van Lin L.H."/>
            <person name="Janse C.J."/>
            <person name="Waters A.P."/>
            <person name="Smith H.O."/>
            <person name="White O.R."/>
            <person name="Salzberg S.L."/>
            <person name="Venter J.C."/>
            <person name="Fraser C.M."/>
            <person name="Hoffman S.L."/>
            <person name="Gardner M.J."/>
            <person name="Carucci D.J."/>
        </authorList>
    </citation>
    <scope>NUCLEOTIDE SEQUENCE [LARGE SCALE GENOMIC DNA]</scope>
    <source>
        <strain evidence="2 3">17XNL</strain>
    </source>
</reference>
<dbReference type="EMBL" id="AABL01001475">
    <property type="protein sequence ID" value="EAA16701.1"/>
    <property type="molecule type" value="Genomic_DNA"/>
</dbReference>
<accession>Q7RFB9</accession>
<dbReference type="AlphaFoldDB" id="Q7RFB9"/>
<proteinExistence type="predicted"/>
<name>Q7RFB9_PLAYO</name>
<dbReference type="InParanoid" id="Q7RFB9"/>
<keyword evidence="3" id="KW-1185">Reference proteome</keyword>
<evidence type="ECO:0000256" key="1">
    <source>
        <dbReference type="SAM" id="Phobius"/>
    </source>
</evidence>
<evidence type="ECO:0000313" key="2">
    <source>
        <dbReference type="EMBL" id="EAA16701.1"/>
    </source>
</evidence>